<evidence type="ECO:0000313" key="4">
    <source>
        <dbReference type="Proteomes" id="UP000002402"/>
    </source>
</evidence>
<dbReference type="InterPro" id="IPR001539">
    <property type="entry name" value="Peptidase_U32"/>
</dbReference>
<sequence length="878" mass="94995">MTRRRPEILAPAGDLDSMKAALASGADAIYFGLDEGFNARARAENFSLATLPETLALVHRAGARAYLTLNTLVFEPELPVVENILRRIAEAGVDALIVQDPAIALVARAVCPQMEVHASTQMTISSAEGARFAKGLGATRVVVPRELSVAEIRRLASETDVELEVFIHGALCMSWSGQCLTSEAWGGRSANRGQCAQSCRLPYDLVVDGQTRELGDVQYLLSPKDLAGVMAVPQLVEIGVHSLKIEGRQKGPQYVATAVQGYRRWVDGVSAGTPDTGALRKDLADMTLSYSRGFSHGFFAGSDHQTLVEGRFPKHRGAYLGRVESVHGRDVRVVDDTEGRPWTGGLGQDDEKARPDAPVGKVSSPLETATPVPAEVSPRPGMGVVFDDGHPEDKHEPGGPLFRVERKGRGWVLGFGNPGPDMGRVKPGQRVWMTSDPALAKRTEELLGRGEPEGRVPLELTVTGAAGSPLTVLGRARGGHVYSVSSEVALAEARGGGIDEALLRDKLAALGGTPFTLTGLDTSGLAAGLHLPVSEMKALRRRLVAELSEAVARGPVRTVNEGSTLESLRASLRERVQPTPRAVEDVRLLPLCRTDEQLEAVIAAGLPEVELDWMELVGLQRAVERARAAGLRVTIATVRVQKPGEEGYDARIAKLKPDAVLVRHWGAMMHFLERPPAHGETRPALHADFSLNVTNSVTALHLLGLGLDTLTFAHDLDAVQLGAMLEHLPAERFTVTVHHHISTFHTEHCVYSHTLSHGRDYRSCGRPCEKHRVSLRDHKGLEHPVVVDVGCRNTVFNAQAQSAASLVPSLLARGVRRFRVEFVRESREEASRVLSAYQELLAGRISPAEAVRRAAVHEQFGVTKGTMKVLNPTFTVQR</sequence>
<dbReference type="Pfam" id="PF12392">
    <property type="entry name" value="DUF3656"/>
    <property type="match status" value="1"/>
</dbReference>
<evidence type="ECO:0000256" key="1">
    <source>
        <dbReference type="SAM" id="MobiDB-lite"/>
    </source>
</evidence>
<dbReference type="HOGENOM" id="CLU_011540_4_0_7"/>
<dbReference type="GeneID" id="41363077"/>
<feature type="domain" description="Peptidase U32 collagenase" evidence="2">
    <location>
        <begin position="431"/>
        <end position="551"/>
    </location>
</feature>
<dbReference type="EnsemblBacteria" id="ABF86216">
    <property type="protein sequence ID" value="ABF86216"/>
    <property type="gene ID" value="MXAN_5839"/>
</dbReference>
<accession>Q1D047</accession>
<dbReference type="AlphaFoldDB" id="Q1D047"/>
<dbReference type="eggNOG" id="COG0826">
    <property type="taxonomic scope" value="Bacteria"/>
</dbReference>
<protein>
    <submittedName>
        <fullName evidence="3">Peptidase, U32 family</fullName>
        <ecNumber evidence="3">3.4.-.-</ecNumber>
    </submittedName>
</protein>
<dbReference type="GO" id="GO:0016787">
    <property type="term" value="F:hydrolase activity"/>
    <property type="evidence" value="ECO:0007669"/>
    <property type="project" value="UniProtKB-KW"/>
</dbReference>
<dbReference type="OrthoDB" id="9807498at2"/>
<evidence type="ECO:0000313" key="3">
    <source>
        <dbReference type="EMBL" id="ABF86216.1"/>
    </source>
</evidence>
<dbReference type="Pfam" id="PF01136">
    <property type="entry name" value="Peptidase_U32"/>
    <property type="match status" value="2"/>
</dbReference>
<feature type="region of interest" description="Disordered" evidence="1">
    <location>
        <begin position="336"/>
        <end position="380"/>
    </location>
</feature>
<dbReference type="EMBL" id="CP000113">
    <property type="protein sequence ID" value="ABF86216.1"/>
    <property type="molecule type" value="Genomic_DNA"/>
</dbReference>
<dbReference type="Proteomes" id="UP000002402">
    <property type="component" value="Chromosome"/>
</dbReference>
<dbReference type="EC" id="3.4.-.-" evidence="3"/>
<gene>
    <name evidence="3" type="ordered locus">MXAN_5839</name>
</gene>
<evidence type="ECO:0000259" key="2">
    <source>
        <dbReference type="Pfam" id="PF12392"/>
    </source>
</evidence>
<organism evidence="3 4">
    <name type="scientific">Myxococcus xanthus (strain DK1622)</name>
    <dbReference type="NCBI Taxonomy" id="246197"/>
    <lineage>
        <taxon>Bacteria</taxon>
        <taxon>Pseudomonadati</taxon>
        <taxon>Myxococcota</taxon>
        <taxon>Myxococcia</taxon>
        <taxon>Myxococcales</taxon>
        <taxon>Cystobacterineae</taxon>
        <taxon>Myxococcaceae</taxon>
        <taxon>Myxococcus</taxon>
    </lineage>
</organism>
<dbReference type="RefSeq" id="WP_011555790.1">
    <property type="nucleotide sequence ID" value="NC_008095.1"/>
</dbReference>
<keyword evidence="3" id="KW-0378">Hydrolase</keyword>
<name>Q1D047_MYXXD</name>
<dbReference type="InterPro" id="IPR020988">
    <property type="entry name" value="Pept_U32_collagenase"/>
</dbReference>
<dbReference type="STRING" id="246197.MXAN_5839"/>
<dbReference type="PANTHER" id="PTHR30217">
    <property type="entry name" value="PEPTIDASE U32 FAMILY"/>
    <property type="match status" value="1"/>
</dbReference>
<proteinExistence type="predicted"/>
<dbReference type="PANTHER" id="PTHR30217:SF10">
    <property type="entry name" value="23S RRNA 5-HYDROXYCYTIDINE C2501 SYNTHASE"/>
    <property type="match status" value="1"/>
</dbReference>
<dbReference type="KEGG" id="mxa:MXAN_5839"/>
<reference evidence="3 4" key="1">
    <citation type="journal article" date="2006" name="Proc. Natl. Acad. Sci. U.S.A.">
        <title>Evolution of sensory complexity recorded in a myxobacterial genome.</title>
        <authorList>
            <person name="Goldman B.S."/>
            <person name="Nierman W.C."/>
            <person name="Kaiser D."/>
            <person name="Slater S.C."/>
            <person name="Durkin A.S."/>
            <person name="Eisen J.A."/>
            <person name="Ronning C.M."/>
            <person name="Barbazuk W.B."/>
            <person name="Blanchard M."/>
            <person name="Field C."/>
            <person name="Halling C."/>
            <person name="Hinkle G."/>
            <person name="Iartchuk O."/>
            <person name="Kim H.S."/>
            <person name="Mackenzie C."/>
            <person name="Madupu R."/>
            <person name="Miller N."/>
            <person name="Shvartsbeyn A."/>
            <person name="Sullivan S.A."/>
            <person name="Vaudin M."/>
            <person name="Wiegand R."/>
            <person name="Kaplan H.B."/>
        </authorList>
    </citation>
    <scope>NUCLEOTIDE SEQUENCE [LARGE SCALE GENOMIC DNA]</scope>
    <source>
        <strain evidence="4">DK1622</strain>
    </source>
</reference>
<keyword evidence="4" id="KW-1185">Reference proteome</keyword>
<dbReference type="InterPro" id="IPR051454">
    <property type="entry name" value="RNA/ubiquinone_mod_enzymes"/>
</dbReference>